<name>A0A6A6SAC8_9PLEO</name>
<dbReference type="GO" id="GO:0051082">
    <property type="term" value="F:unfolded protein binding"/>
    <property type="evidence" value="ECO:0007669"/>
    <property type="project" value="TreeGrafter"/>
</dbReference>
<feature type="non-terminal residue" evidence="2">
    <location>
        <position position="84"/>
    </location>
</feature>
<accession>A0A6A6SAC8</accession>
<dbReference type="Proteomes" id="UP000799753">
    <property type="component" value="Unassembled WGS sequence"/>
</dbReference>
<gene>
    <name evidence="2" type="ORF">P280DRAFT_421700</name>
</gene>
<dbReference type="GO" id="GO:1990871">
    <property type="term" value="C:Vma12-Vma22 assembly complex"/>
    <property type="evidence" value="ECO:0007669"/>
    <property type="project" value="TreeGrafter"/>
</dbReference>
<dbReference type="GO" id="GO:0070072">
    <property type="term" value="P:vacuolar proton-transporting V-type ATPase complex assembly"/>
    <property type="evidence" value="ECO:0007669"/>
    <property type="project" value="InterPro"/>
</dbReference>
<dbReference type="OrthoDB" id="408631at2759"/>
<organism evidence="2 3">
    <name type="scientific">Massarina eburnea CBS 473.64</name>
    <dbReference type="NCBI Taxonomy" id="1395130"/>
    <lineage>
        <taxon>Eukaryota</taxon>
        <taxon>Fungi</taxon>
        <taxon>Dikarya</taxon>
        <taxon>Ascomycota</taxon>
        <taxon>Pezizomycotina</taxon>
        <taxon>Dothideomycetes</taxon>
        <taxon>Pleosporomycetidae</taxon>
        <taxon>Pleosporales</taxon>
        <taxon>Massarineae</taxon>
        <taxon>Massarinaceae</taxon>
        <taxon>Massarina</taxon>
    </lineage>
</organism>
<protein>
    <recommendedName>
        <fullName evidence="1">Vacuolar ATPase assembly protein VMA22</fullName>
    </recommendedName>
</protein>
<dbReference type="PANTHER" id="PTHR31996">
    <property type="entry name" value="COILED-COIL DOMAIN-CONTAINING PROTEIN 115"/>
    <property type="match status" value="1"/>
</dbReference>
<reference evidence="2" key="1">
    <citation type="journal article" date="2020" name="Stud. Mycol.">
        <title>101 Dothideomycetes genomes: a test case for predicting lifestyles and emergence of pathogens.</title>
        <authorList>
            <person name="Haridas S."/>
            <person name="Albert R."/>
            <person name="Binder M."/>
            <person name="Bloem J."/>
            <person name="Labutti K."/>
            <person name="Salamov A."/>
            <person name="Andreopoulos B."/>
            <person name="Baker S."/>
            <person name="Barry K."/>
            <person name="Bills G."/>
            <person name="Bluhm B."/>
            <person name="Cannon C."/>
            <person name="Castanera R."/>
            <person name="Culley D."/>
            <person name="Daum C."/>
            <person name="Ezra D."/>
            <person name="Gonzalez J."/>
            <person name="Henrissat B."/>
            <person name="Kuo A."/>
            <person name="Liang C."/>
            <person name="Lipzen A."/>
            <person name="Lutzoni F."/>
            <person name="Magnuson J."/>
            <person name="Mondo S."/>
            <person name="Nolan M."/>
            <person name="Ohm R."/>
            <person name="Pangilinan J."/>
            <person name="Park H.-J."/>
            <person name="Ramirez L."/>
            <person name="Alfaro M."/>
            <person name="Sun H."/>
            <person name="Tritt A."/>
            <person name="Yoshinaga Y."/>
            <person name="Zwiers L.-H."/>
            <person name="Turgeon B."/>
            <person name="Goodwin S."/>
            <person name="Spatafora J."/>
            <person name="Crous P."/>
            <person name="Grigoriev I."/>
        </authorList>
    </citation>
    <scope>NUCLEOTIDE SEQUENCE</scope>
    <source>
        <strain evidence="2">CBS 473.64</strain>
    </source>
</reference>
<sequence>MATEVTTAHEKHVETSMKDELLAQLDKSLERYLNTLHDYQQAQQRLASHLSAGYFSLAQANFSNASGTRYGEDYYDDRMQALRK</sequence>
<keyword evidence="3" id="KW-1185">Reference proteome</keyword>
<dbReference type="Pfam" id="PF21730">
    <property type="entry name" value="Vma22_CCDC115"/>
    <property type="match status" value="1"/>
</dbReference>
<dbReference type="AlphaFoldDB" id="A0A6A6SAC8"/>
<evidence type="ECO:0000313" key="3">
    <source>
        <dbReference type="Proteomes" id="UP000799753"/>
    </source>
</evidence>
<dbReference type="EMBL" id="MU006780">
    <property type="protein sequence ID" value="KAF2643134.1"/>
    <property type="molecule type" value="Genomic_DNA"/>
</dbReference>
<evidence type="ECO:0000256" key="1">
    <source>
        <dbReference type="ARBA" id="ARBA00093634"/>
    </source>
</evidence>
<proteinExistence type="predicted"/>
<dbReference type="InterPro" id="IPR040357">
    <property type="entry name" value="Vma22/CCDC115"/>
</dbReference>
<dbReference type="PANTHER" id="PTHR31996:SF2">
    <property type="entry name" value="COILED-COIL DOMAIN-CONTAINING PROTEIN 115"/>
    <property type="match status" value="1"/>
</dbReference>
<evidence type="ECO:0000313" key="2">
    <source>
        <dbReference type="EMBL" id="KAF2643134.1"/>
    </source>
</evidence>